<comment type="caution">
    <text evidence="9">The sequence shown here is derived from an EMBL/GenBank/DDBJ whole genome shotgun (WGS) entry which is preliminary data.</text>
</comment>
<dbReference type="InterPro" id="IPR011257">
    <property type="entry name" value="DNA_glycosylase"/>
</dbReference>
<dbReference type="AlphaFoldDB" id="A0A5J4N4T4"/>
<dbReference type="InterPro" id="IPR044298">
    <property type="entry name" value="MIG/MutY"/>
</dbReference>
<proteinExistence type="predicted"/>
<evidence type="ECO:0000313" key="10">
    <source>
        <dbReference type="Proteomes" id="UP000324629"/>
    </source>
</evidence>
<keyword evidence="8" id="KW-0326">Glycosidase</keyword>
<keyword evidence="3" id="KW-0227">DNA damage</keyword>
<accession>A0A5J4N4T4</accession>
<dbReference type="PANTHER" id="PTHR42944">
    <property type="entry name" value="ADENINE DNA GLYCOSYLASE"/>
    <property type="match status" value="1"/>
</dbReference>
<evidence type="ECO:0008006" key="11">
    <source>
        <dbReference type="Google" id="ProtNLM"/>
    </source>
</evidence>
<evidence type="ECO:0000256" key="2">
    <source>
        <dbReference type="ARBA" id="ARBA00022723"/>
    </source>
</evidence>
<keyword evidence="4" id="KW-0378">Hydrolase</keyword>
<dbReference type="GO" id="GO:0034039">
    <property type="term" value="F:8-oxo-7,8-dihydroguanine DNA N-glycosylase activity"/>
    <property type="evidence" value="ECO:0007669"/>
    <property type="project" value="TreeGrafter"/>
</dbReference>
<gene>
    <name evidence="9" type="ORF">DEA37_0001431</name>
</gene>
<dbReference type="Proteomes" id="UP000324629">
    <property type="component" value="Unassembled WGS sequence"/>
</dbReference>
<evidence type="ECO:0000256" key="8">
    <source>
        <dbReference type="ARBA" id="ARBA00023295"/>
    </source>
</evidence>
<dbReference type="GO" id="GO:0032357">
    <property type="term" value="F:oxidized purine DNA binding"/>
    <property type="evidence" value="ECO:0007669"/>
    <property type="project" value="TreeGrafter"/>
</dbReference>
<protein>
    <recommendedName>
        <fullName evidence="11">Adenine DNA glycosylase</fullName>
    </recommendedName>
</protein>
<comment type="cofactor">
    <cofactor evidence="1">
        <name>[4Fe-4S] cluster</name>
        <dbReference type="ChEBI" id="CHEBI:49883"/>
    </cofactor>
</comment>
<evidence type="ECO:0000256" key="3">
    <source>
        <dbReference type="ARBA" id="ARBA00022763"/>
    </source>
</evidence>
<name>A0A5J4N4T4_9TREM</name>
<dbReference type="Gene3D" id="1.10.1670.10">
    <property type="entry name" value="Helix-hairpin-Helix base-excision DNA repair enzymes (C-terminal)"/>
    <property type="match status" value="1"/>
</dbReference>
<evidence type="ECO:0000256" key="7">
    <source>
        <dbReference type="ARBA" id="ARBA00023204"/>
    </source>
</evidence>
<dbReference type="PANTHER" id="PTHR42944:SF1">
    <property type="entry name" value="ADENINE DNA GLYCOSYLASE"/>
    <property type="match status" value="1"/>
</dbReference>
<organism evidence="9 10">
    <name type="scientific">Paragonimus westermani</name>
    <dbReference type="NCBI Taxonomy" id="34504"/>
    <lineage>
        <taxon>Eukaryota</taxon>
        <taxon>Metazoa</taxon>
        <taxon>Spiralia</taxon>
        <taxon>Lophotrochozoa</taxon>
        <taxon>Platyhelminthes</taxon>
        <taxon>Trematoda</taxon>
        <taxon>Digenea</taxon>
        <taxon>Plagiorchiida</taxon>
        <taxon>Troglotremata</taxon>
        <taxon>Troglotrematidae</taxon>
        <taxon>Paragonimus</taxon>
    </lineage>
</organism>
<dbReference type="GO" id="GO:0005634">
    <property type="term" value="C:nucleus"/>
    <property type="evidence" value="ECO:0007669"/>
    <property type="project" value="TreeGrafter"/>
</dbReference>
<dbReference type="GO" id="GO:0046872">
    <property type="term" value="F:metal ion binding"/>
    <property type="evidence" value="ECO:0007669"/>
    <property type="project" value="UniProtKB-KW"/>
</dbReference>
<dbReference type="GO" id="GO:0006284">
    <property type="term" value="P:base-excision repair"/>
    <property type="evidence" value="ECO:0007669"/>
    <property type="project" value="InterPro"/>
</dbReference>
<dbReference type="EMBL" id="QNGE01009604">
    <property type="protein sequence ID" value="KAA3670553.1"/>
    <property type="molecule type" value="Genomic_DNA"/>
</dbReference>
<keyword evidence="2" id="KW-0479">Metal-binding</keyword>
<evidence type="ECO:0000256" key="6">
    <source>
        <dbReference type="ARBA" id="ARBA00023014"/>
    </source>
</evidence>
<dbReference type="GO" id="GO:0006298">
    <property type="term" value="P:mismatch repair"/>
    <property type="evidence" value="ECO:0007669"/>
    <property type="project" value="TreeGrafter"/>
</dbReference>
<dbReference type="SUPFAM" id="SSF48150">
    <property type="entry name" value="DNA-glycosylase"/>
    <property type="match status" value="1"/>
</dbReference>
<dbReference type="InterPro" id="IPR023170">
    <property type="entry name" value="HhH_base_excis_C"/>
</dbReference>
<dbReference type="GO" id="GO:0000701">
    <property type="term" value="F:purine-specific mismatch base pair DNA N-glycosylase activity"/>
    <property type="evidence" value="ECO:0007669"/>
    <property type="project" value="TreeGrafter"/>
</dbReference>
<dbReference type="GO" id="GO:0051536">
    <property type="term" value="F:iron-sulfur cluster binding"/>
    <property type="evidence" value="ECO:0007669"/>
    <property type="project" value="UniProtKB-KW"/>
</dbReference>
<evidence type="ECO:0000313" key="9">
    <source>
        <dbReference type="EMBL" id="KAA3670553.1"/>
    </source>
</evidence>
<sequence length="133" mass="14738">MYLVKCLCVTEVEIIFYCHSFSRLCSCTRCYQRVPVLDGNVIRVLTRLRQIGSSVQSSSTTTLLWDLATKLVDVERPGDFNQAMMELGAICCTPKQPDCSHCPLGMAGLCGAFESVRTGYSWITILSITGNSR</sequence>
<dbReference type="GO" id="GO:0035485">
    <property type="term" value="F:adenine/guanine mispair binding"/>
    <property type="evidence" value="ECO:0007669"/>
    <property type="project" value="TreeGrafter"/>
</dbReference>
<reference evidence="9 10" key="1">
    <citation type="journal article" date="2019" name="Gigascience">
        <title>Whole-genome sequence of the oriental lung fluke Paragonimus westermani.</title>
        <authorList>
            <person name="Oey H."/>
            <person name="Zakrzewski M."/>
            <person name="Narain K."/>
            <person name="Devi K.R."/>
            <person name="Agatsuma T."/>
            <person name="Nawaratna S."/>
            <person name="Gobert G.N."/>
            <person name="Jones M.K."/>
            <person name="Ragan M.A."/>
            <person name="McManus D.P."/>
            <person name="Krause L."/>
        </authorList>
    </citation>
    <scope>NUCLEOTIDE SEQUENCE [LARGE SCALE GENOMIC DNA]</scope>
    <source>
        <strain evidence="9 10">IND2009</strain>
    </source>
</reference>
<evidence type="ECO:0000256" key="1">
    <source>
        <dbReference type="ARBA" id="ARBA00001966"/>
    </source>
</evidence>
<keyword evidence="7" id="KW-0234">DNA repair</keyword>
<evidence type="ECO:0000256" key="5">
    <source>
        <dbReference type="ARBA" id="ARBA00023004"/>
    </source>
</evidence>
<keyword evidence="6" id="KW-0411">Iron-sulfur</keyword>
<evidence type="ECO:0000256" key="4">
    <source>
        <dbReference type="ARBA" id="ARBA00022801"/>
    </source>
</evidence>
<keyword evidence="10" id="KW-1185">Reference proteome</keyword>
<keyword evidence="5" id="KW-0408">Iron</keyword>